<dbReference type="CDD" id="cd02440">
    <property type="entry name" value="AdoMet_MTases"/>
    <property type="match status" value="1"/>
</dbReference>
<feature type="domain" description="Methyltransferase" evidence="1">
    <location>
        <begin position="83"/>
        <end position="174"/>
    </location>
</feature>
<dbReference type="AlphaFoldDB" id="A0A9N9BBH8"/>
<name>A0A9N9BBH8_9GLOM</name>
<dbReference type="PANTHER" id="PTHR43591">
    <property type="entry name" value="METHYLTRANSFERASE"/>
    <property type="match status" value="1"/>
</dbReference>
<sequence>MGQCASISCNFSSYEKTIFEDDGPPFRFINGRRFHNDENSKYVYPNDEEEIGRLELQYWLIKEVWKSIYSAPITPNLIADGRVLDIGCGPGTWILDLATEFKSTIFIGLDISKSFPQNVKPRNAAFIQYNVLNGLPFSNDTFDFVHQSILSAAFTVVQWSQVLAEIVRVLKPGGWIEFMEYDYVIHREGPITQRLNSSLLSFFKSQGINPIISDLLPELLSSSPLLTDIQYDQRPLFLGQWAGNLGALAVEIFGVEITALKEYIQPLMGITDEHFAALKEGFVSEVNRNKSFIKTFRYFCRKVA</sequence>
<organism evidence="2 3">
    <name type="scientific">Acaulospora morrowiae</name>
    <dbReference type="NCBI Taxonomy" id="94023"/>
    <lineage>
        <taxon>Eukaryota</taxon>
        <taxon>Fungi</taxon>
        <taxon>Fungi incertae sedis</taxon>
        <taxon>Mucoromycota</taxon>
        <taxon>Glomeromycotina</taxon>
        <taxon>Glomeromycetes</taxon>
        <taxon>Diversisporales</taxon>
        <taxon>Acaulosporaceae</taxon>
        <taxon>Acaulospora</taxon>
    </lineage>
</organism>
<dbReference type="InterPro" id="IPR041698">
    <property type="entry name" value="Methyltransf_25"/>
</dbReference>
<proteinExistence type="predicted"/>
<evidence type="ECO:0000313" key="3">
    <source>
        <dbReference type="Proteomes" id="UP000789342"/>
    </source>
</evidence>
<keyword evidence="3" id="KW-1185">Reference proteome</keyword>
<dbReference type="SUPFAM" id="SSF53335">
    <property type="entry name" value="S-adenosyl-L-methionine-dependent methyltransferases"/>
    <property type="match status" value="1"/>
</dbReference>
<protein>
    <submittedName>
        <fullName evidence="2">14839_t:CDS:1</fullName>
    </submittedName>
</protein>
<dbReference type="InterPro" id="IPR029063">
    <property type="entry name" value="SAM-dependent_MTases_sf"/>
</dbReference>
<dbReference type="Proteomes" id="UP000789342">
    <property type="component" value="Unassembled WGS sequence"/>
</dbReference>
<comment type="caution">
    <text evidence="2">The sequence shown here is derived from an EMBL/GenBank/DDBJ whole genome shotgun (WGS) entry which is preliminary data.</text>
</comment>
<gene>
    <name evidence="2" type="ORF">AMORRO_LOCUS5976</name>
</gene>
<dbReference type="OrthoDB" id="2013972at2759"/>
<dbReference type="Gene3D" id="3.40.50.150">
    <property type="entry name" value="Vaccinia Virus protein VP39"/>
    <property type="match status" value="1"/>
</dbReference>
<dbReference type="Pfam" id="PF13649">
    <property type="entry name" value="Methyltransf_25"/>
    <property type="match status" value="1"/>
</dbReference>
<dbReference type="EMBL" id="CAJVPV010003804">
    <property type="protein sequence ID" value="CAG8560125.1"/>
    <property type="molecule type" value="Genomic_DNA"/>
</dbReference>
<evidence type="ECO:0000259" key="1">
    <source>
        <dbReference type="Pfam" id="PF13649"/>
    </source>
</evidence>
<dbReference type="PANTHER" id="PTHR43591:SF24">
    <property type="entry name" value="2-METHOXY-6-POLYPRENYL-1,4-BENZOQUINOL METHYLASE, MITOCHONDRIAL"/>
    <property type="match status" value="1"/>
</dbReference>
<reference evidence="2" key="1">
    <citation type="submission" date="2021-06" db="EMBL/GenBank/DDBJ databases">
        <authorList>
            <person name="Kallberg Y."/>
            <person name="Tangrot J."/>
            <person name="Rosling A."/>
        </authorList>
    </citation>
    <scope>NUCLEOTIDE SEQUENCE</scope>
    <source>
        <strain evidence="2">CL551</strain>
    </source>
</reference>
<accession>A0A9N9BBH8</accession>
<evidence type="ECO:0000313" key="2">
    <source>
        <dbReference type="EMBL" id="CAG8560125.1"/>
    </source>
</evidence>
<dbReference type="GO" id="GO:0008168">
    <property type="term" value="F:methyltransferase activity"/>
    <property type="evidence" value="ECO:0007669"/>
    <property type="project" value="TreeGrafter"/>
</dbReference>